<name>A0A9P5TDM3_9AGAM</name>
<proteinExistence type="predicted"/>
<dbReference type="PANTHER" id="PTHR39218">
    <property type="entry name" value="OXIDOREDUCTASE 14 KDA SUBUNIT, PUTATIVE (AFU_ORTHOLOGUE AFUA_1G12110)-RELATED"/>
    <property type="match status" value="1"/>
</dbReference>
<keyword evidence="2" id="KW-1185">Reference proteome</keyword>
<comment type="caution">
    <text evidence="1">The sequence shown here is derived from an EMBL/GenBank/DDBJ whole genome shotgun (WGS) entry which is preliminary data.</text>
</comment>
<dbReference type="Proteomes" id="UP000759537">
    <property type="component" value="Unassembled WGS sequence"/>
</dbReference>
<dbReference type="AlphaFoldDB" id="A0A9P5TDM3"/>
<sequence length="91" mass="9951">MALLSSILGFSLFGLGARIGQLGIQKRNLLENPGGHLISMLAFGYLGYWAHRWDERAGVLIAEKRAEITERRKLRIARAEEASAAALAEAS</sequence>
<reference evidence="1" key="1">
    <citation type="submission" date="2019-10" db="EMBL/GenBank/DDBJ databases">
        <authorList>
            <consortium name="DOE Joint Genome Institute"/>
            <person name="Kuo A."/>
            <person name="Miyauchi S."/>
            <person name="Kiss E."/>
            <person name="Drula E."/>
            <person name="Kohler A."/>
            <person name="Sanchez-Garcia M."/>
            <person name="Andreopoulos B."/>
            <person name="Barry K.W."/>
            <person name="Bonito G."/>
            <person name="Buee M."/>
            <person name="Carver A."/>
            <person name="Chen C."/>
            <person name="Cichocki N."/>
            <person name="Clum A."/>
            <person name="Culley D."/>
            <person name="Crous P.W."/>
            <person name="Fauchery L."/>
            <person name="Girlanda M."/>
            <person name="Hayes R."/>
            <person name="Keri Z."/>
            <person name="LaButti K."/>
            <person name="Lipzen A."/>
            <person name="Lombard V."/>
            <person name="Magnuson J."/>
            <person name="Maillard F."/>
            <person name="Morin E."/>
            <person name="Murat C."/>
            <person name="Nolan M."/>
            <person name="Ohm R."/>
            <person name="Pangilinan J."/>
            <person name="Pereira M."/>
            <person name="Perotto S."/>
            <person name="Peter M."/>
            <person name="Riley R."/>
            <person name="Sitrit Y."/>
            <person name="Stielow B."/>
            <person name="Szollosi G."/>
            <person name="Zifcakova L."/>
            <person name="Stursova M."/>
            <person name="Spatafora J.W."/>
            <person name="Tedersoo L."/>
            <person name="Vaario L.-M."/>
            <person name="Yamada A."/>
            <person name="Yan M."/>
            <person name="Wang P."/>
            <person name="Xu J."/>
            <person name="Bruns T."/>
            <person name="Baldrian P."/>
            <person name="Vilgalys R."/>
            <person name="Henrissat B."/>
            <person name="Grigoriev I.V."/>
            <person name="Hibbett D."/>
            <person name="Nagy L.G."/>
            <person name="Martin F.M."/>
        </authorList>
    </citation>
    <scope>NUCLEOTIDE SEQUENCE</scope>
    <source>
        <strain evidence="1">Prilba</strain>
    </source>
</reference>
<evidence type="ECO:0000313" key="1">
    <source>
        <dbReference type="EMBL" id="KAF8486064.1"/>
    </source>
</evidence>
<dbReference type="EMBL" id="WHVB01000002">
    <property type="protein sequence ID" value="KAF8486064.1"/>
    <property type="molecule type" value="Genomic_DNA"/>
</dbReference>
<dbReference type="PANTHER" id="PTHR39218:SF1">
    <property type="entry name" value="OXIDOREDUCTASE 14 KDA SUBUNIT, PUTATIVE (AFU_ORTHOLOGUE AFUA_1G12110)-RELATED"/>
    <property type="match status" value="1"/>
</dbReference>
<organism evidence="1 2">
    <name type="scientific">Russula ochroleuca</name>
    <dbReference type="NCBI Taxonomy" id="152965"/>
    <lineage>
        <taxon>Eukaryota</taxon>
        <taxon>Fungi</taxon>
        <taxon>Dikarya</taxon>
        <taxon>Basidiomycota</taxon>
        <taxon>Agaricomycotina</taxon>
        <taxon>Agaricomycetes</taxon>
        <taxon>Russulales</taxon>
        <taxon>Russulaceae</taxon>
        <taxon>Russula</taxon>
    </lineage>
</organism>
<accession>A0A9P5TDM3</accession>
<dbReference type="OrthoDB" id="2141050at2759"/>
<evidence type="ECO:0000313" key="2">
    <source>
        <dbReference type="Proteomes" id="UP000759537"/>
    </source>
</evidence>
<protein>
    <submittedName>
        <fullName evidence="1">Uncharacterized protein</fullName>
    </submittedName>
</protein>
<gene>
    <name evidence="1" type="ORF">DFH94DRAFT_688428</name>
</gene>
<reference evidence="1" key="2">
    <citation type="journal article" date="2020" name="Nat. Commun.">
        <title>Large-scale genome sequencing of mycorrhizal fungi provides insights into the early evolution of symbiotic traits.</title>
        <authorList>
            <person name="Miyauchi S."/>
            <person name="Kiss E."/>
            <person name="Kuo A."/>
            <person name="Drula E."/>
            <person name="Kohler A."/>
            <person name="Sanchez-Garcia M."/>
            <person name="Morin E."/>
            <person name="Andreopoulos B."/>
            <person name="Barry K.W."/>
            <person name="Bonito G."/>
            <person name="Buee M."/>
            <person name="Carver A."/>
            <person name="Chen C."/>
            <person name="Cichocki N."/>
            <person name="Clum A."/>
            <person name="Culley D."/>
            <person name="Crous P.W."/>
            <person name="Fauchery L."/>
            <person name="Girlanda M."/>
            <person name="Hayes R.D."/>
            <person name="Keri Z."/>
            <person name="LaButti K."/>
            <person name="Lipzen A."/>
            <person name="Lombard V."/>
            <person name="Magnuson J."/>
            <person name="Maillard F."/>
            <person name="Murat C."/>
            <person name="Nolan M."/>
            <person name="Ohm R.A."/>
            <person name="Pangilinan J."/>
            <person name="Pereira M.F."/>
            <person name="Perotto S."/>
            <person name="Peter M."/>
            <person name="Pfister S."/>
            <person name="Riley R."/>
            <person name="Sitrit Y."/>
            <person name="Stielow J.B."/>
            <person name="Szollosi G."/>
            <person name="Zifcakova L."/>
            <person name="Stursova M."/>
            <person name="Spatafora J.W."/>
            <person name="Tedersoo L."/>
            <person name="Vaario L.M."/>
            <person name="Yamada A."/>
            <person name="Yan M."/>
            <person name="Wang P."/>
            <person name="Xu J."/>
            <person name="Bruns T."/>
            <person name="Baldrian P."/>
            <person name="Vilgalys R."/>
            <person name="Dunand C."/>
            <person name="Henrissat B."/>
            <person name="Grigoriev I.V."/>
            <person name="Hibbett D."/>
            <person name="Nagy L.G."/>
            <person name="Martin F.M."/>
        </authorList>
    </citation>
    <scope>NUCLEOTIDE SEQUENCE</scope>
    <source>
        <strain evidence="1">Prilba</strain>
    </source>
</reference>